<protein>
    <submittedName>
        <fullName evidence="1">Uncharacterized protein</fullName>
    </submittedName>
</protein>
<organism evidence="1">
    <name type="scientific">marine sediment metagenome</name>
    <dbReference type="NCBI Taxonomy" id="412755"/>
    <lineage>
        <taxon>unclassified sequences</taxon>
        <taxon>metagenomes</taxon>
        <taxon>ecological metagenomes</taxon>
    </lineage>
</organism>
<feature type="non-terminal residue" evidence="1">
    <location>
        <position position="1"/>
    </location>
</feature>
<sequence length="125" mass="14315">HELSNALRVLAKVLRAGPKVEIDNIYEIMGGKSGKRLDNKEIKVGLSHLVALSRVDKRKWMELINEYNFPINIRPRDSSRDILGKLLRYLESTPEARERVKRSTYEAGTKASPQLMKALDSLLRE</sequence>
<dbReference type="EMBL" id="BARU01036297">
    <property type="protein sequence ID" value="GAH89087.1"/>
    <property type="molecule type" value="Genomic_DNA"/>
</dbReference>
<dbReference type="AlphaFoldDB" id="X1J540"/>
<name>X1J540_9ZZZZ</name>
<proteinExistence type="predicted"/>
<evidence type="ECO:0000313" key="1">
    <source>
        <dbReference type="EMBL" id="GAH89087.1"/>
    </source>
</evidence>
<reference evidence="1" key="1">
    <citation type="journal article" date="2014" name="Front. Microbiol.">
        <title>High frequency of phylogenetically diverse reductive dehalogenase-homologous genes in deep subseafloor sedimentary metagenomes.</title>
        <authorList>
            <person name="Kawai M."/>
            <person name="Futagami T."/>
            <person name="Toyoda A."/>
            <person name="Takaki Y."/>
            <person name="Nishi S."/>
            <person name="Hori S."/>
            <person name="Arai W."/>
            <person name="Tsubouchi T."/>
            <person name="Morono Y."/>
            <person name="Uchiyama I."/>
            <person name="Ito T."/>
            <person name="Fujiyama A."/>
            <person name="Inagaki F."/>
            <person name="Takami H."/>
        </authorList>
    </citation>
    <scope>NUCLEOTIDE SEQUENCE</scope>
    <source>
        <strain evidence="1">Expedition CK06-06</strain>
    </source>
</reference>
<accession>X1J540</accession>
<comment type="caution">
    <text evidence="1">The sequence shown here is derived from an EMBL/GenBank/DDBJ whole genome shotgun (WGS) entry which is preliminary data.</text>
</comment>
<gene>
    <name evidence="1" type="ORF">S03H2_56705</name>
</gene>